<dbReference type="Proteomes" id="UP000189940">
    <property type="component" value="Unassembled WGS sequence"/>
</dbReference>
<reference evidence="2 3" key="1">
    <citation type="submission" date="2017-02" db="EMBL/GenBank/DDBJ databases">
        <title>Genome sequence of the nitrite-oxidizing bacterium Nitrobacter vulgaris strain Ab1.</title>
        <authorList>
            <person name="Mellbye B.L."/>
            <person name="Davis E.W."/>
            <person name="Spieck E."/>
            <person name="Chang J.H."/>
            <person name="Bottomley P.J."/>
            <person name="Sayavedra-Soto L.A."/>
        </authorList>
    </citation>
    <scope>NUCLEOTIDE SEQUENCE [LARGE SCALE GENOMIC DNA]</scope>
    <source>
        <strain evidence="2 3">Ab1</strain>
    </source>
</reference>
<organism evidence="2 3">
    <name type="scientific">Nitrobacter vulgaris</name>
    <dbReference type="NCBI Taxonomy" id="29421"/>
    <lineage>
        <taxon>Bacteria</taxon>
        <taxon>Pseudomonadati</taxon>
        <taxon>Pseudomonadota</taxon>
        <taxon>Alphaproteobacteria</taxon>
        <taxon>Hyphomicrobiales</taxon>
        <taxon>Nitrobacteraceae</taxon>
        <taxon>Nitrobacter</taxon>
    </lineage>
</organism>
<keyword evidence="1" id="KW-0472">Membrane</keyword>
<accession>A0A1V4HZI1</accession>
<sequence>MIKAQDKMIARRADTKARADFATWKMMVKLNGSSSLPAEALTFLSSYKGLVETMPEAEASEATIDLIYKAYYVDMGGTGTAPDIKSMPKDPIIDTSNVMAFKRPAPQPLPAANSAANTRPRVPVALIFICLALIYVGIRYFLLQ</sequence>
<dbReference type="STRING" id="29421.B2M20_07385"/>
<proteinExistence type="predicted"/>
<keyword evidence="1" id="KW-1133">Transmembrane helix</keyword>
<protein>
    <submittedName>
        <fullName evidence="2">Uncharacterized protein</fullName>
    </submittedName>
</protein>
<feature type="transmembrane region" description="Helical" evidence="1">
    <location>
        <begin position="122"/>
        <end position="142"/>
    </location>
</feature>
<evidence type="ECO:0000313" key="3">
    <source>
        <dbReference type="Proteomes" id="UP000189940"/>
    </source>
</evidence>
<dbReference type="AlphaFoldDB" id="A0A1V4HZI1"/>
<evidence type="ECO:0000256" key="1">
    <source>
        <dbReference type="SAM" id="Phobius"/>
    </source>
</evidence>
<keyword evidence="3" id="KW-1185">Reference proteome</keyword>
<keyword evidence="1" id="KW-0812">Transmembrane</keyword>
<gene>
    <name evidence="2" type="ORF">B2M20_07385</name>
</gene>
<evidence type="ECO:0000313" key="2">
    <source>
        <dbReference type="EMBL" id="OPH83353.1"/>
    </source>
</evidence>
<name>A0A1V4HZI1_NITVU</name>
<comment type="caution">
    <text evidence="2">The sequence shown here is derived from an EMBL/GenBank/DDBJ whole genome shotgun (WGS) entry which is preliminary data.</text>
</comment>
<dbReference type="EMBL" id="MWPQ01000032">
    <property type="protein sequence ID" value="OPH83353.1"/>
    <property type="molecule type" value="Genomic_DNA"/>
</dbReference>